<dbReference type="OrthoDB" id="78639at2759"/>
<sequence>MSRPRVHLLYSDDRVKDRTDGVFHSMMSQLAQDDEEDHNTQLLKRALKYRQKEVPEPKEPKNTEVASCFGVKWHKNKRGRLHFSFPRELRTPMPTLPSLRRINLGYSDELVKTRTDKVFRCMLQQLSHNDDEDHNTRLLKKALQYRKRPQLFGVAALEATEAASCFGVRWQKTC</sequence>
<comment type="caution">
    <text evidence="1">The sequence shown here is derived from an EMBL/GenBank/DDBJ whole genome shotgun (WGS) entry which is preliminary data.</text>
</comment>
<gene>
    <name evidence="1" type="ORF">ACHHYP_12329</name>
</gene>
<protein>
    <submittedName>
        <fullName evidence="1">Uncharacterized protein</fullName>
    </submittedName>
</protein>
<dbReference type="EMBL" id="JNBR01000120">
    <property type="protein sequence ID" value="OQR97264.1"/>
    <property type="molecule type" value="Genomic_DNA"/>
</dbReference>
<organism evidence="1 2">
    <name type="scientific">Achlya hypogyna</name>
    <name type="common">Oomycete</name>
    <name type="synonym">Protoachlya hypogyna</name>
    <dbReference type="NCBI Taxonomy" id="1202772"/>
    <lineage>
        <taxon>Eukaryota</taxon>
        <taxon>Sar</taxon>
        <taxon>Stramenopiles</taxon>
        <taxon>Oomycota</taxon>
        <taxon>Saprolegniomycetes</taxon>
        <taxon>Saprolegniales</taxon>
        <taxon>Achlyaceae</taxon>
        <taxon>Achlya</taxon>
    </lineage>
</organism>
<proteinExistence type="predicted"/>
<evidence type="ECO:0000313" key="2">
    <source>
        <dbReference type="Proteomes" id="UP000243579"/>
    </source>
</evidence>
<evidence type="ECO:0000313" key="1">
    <source>
        <dbReference type="EMBL" id="OQR97264.1"/>
    </source>
</evidence>
<reference evidence="1 2" key="1">
    <citation type="journal article" date="2014" name="Genome Biol. Evol.">
        <title>The secreted proteins of Achlya hypogyna and Thraustotheca clavata identify the ancestral oomycete secretome and reveal gene acquisitions by horizontal gene transfer.</title>
        <authorList>
            <person name="Misner I."/>
            <person name="Blouin N."/>
            <person name="Leonard G."/>
            <person name="Richards T.A."/>
            <person name="Lane C.E."/>
        </authorList>
    </citation>
    <scope>NUCLEOTIDE SEQUENCE [LARGE SCALE GENOMIC DNA]</scope>
    <source>
        <strain evidence="1 2">ATCC 48635</strain>
    </source>
</reference>
<dbReference type="Proteomes" id="UP000243579">
    <property type="component" value="Unassembled WGS sequence"/>
</dbReference>
<keyword evidence="2" id="KW-1185">Reference proteome</keyword>
<accession>A0A1V9ZGZ9</accession>
<dbReference type="AlphaFoldDB" id="A0A1V9ZGZ9"/>
<name>A0A1V9ZGZ9_ACHHY</name>